<dbReference type="GO" id="GO:0016020">
    <property type="term" value="C:membrane"/>
    <property type="evidence" value="ECO:0007669"/>
    <property type="project" value="UniProtKB-SubCell"/>
</dbReference>
<dbReference type="GO" id="GO:0003954">
    <property type="term" value="F:NADH dehydrogenase activity"/>
    <property type="evidence" value="ECO:0007669"/>
    <property type="project" value="TreeGrafter"/>
</dbReference>
<dbReference type="Pfam" id="PF00361">
    <property type="entry name" value="Proton_antipo_M"/>
    <property type="match status" value="1"/>
</dbReference>
<comment type="similarity">
    <text evidence="2">Belongs to the complex I subunit 4 family.</text>
</comment>
<dbReference type="AlphaFoldDB" id="A0A3B1B6J4"/>
<evidence type="ECO:0000256" key="5">
    <source>
        <dbReference type="ARBA" id="ARBA00023136"/>
    </source>
</evidence>
<dbReference type="PANTHER" id="PTHR43507">
    <property type="entry name" value="NADH-UBIQUINONE OXIDOREDUCTASE CHAIN 4"/>
    <property type="match status" value="1"/>
</dbReference>
<proteinExistence type="inferred from homology"/>
<feature type="transmembrane region" description="Helical" evidence="6">
    <location>
        <begin position="419"/>
        <end position="440"/>
    </location>
</feature>
<evidence type="ECO:0000256" key="3">
    <source>
        <dbReference type="ARBA" id="ARBA00022692"/>
    </source>
</evidence>
<feature type="transmembrane region" description="Helical" evidence="6">
    <location>
        <begin position="141"/>
        <end position="158"/>
    </location>
</feature>
<organism evidence="8">
    <name type="scientific">hydrothermal vent metagenome</name>
    <dbReference type="NCBI Taxonomy" id="652676"/>
    <lineage>
        <taxon>unclassified sequences</taxon>
        <taxon>metagenomes</taxon>
        <taxon>ecological metagenomes</taxon>
    </lineage>
</organism>
<accession>A0A3B1B6J4</accession>
<feature type="transmembrane region" description="Helical" evidence="6">
    <location>
        <begin position="6"/>
        <end position="25"/>
    </location>
</feature>
<keyword evidence="8" id="KW-0560">Oxidoreductase</keyword>
<name>A0A3B1B6J4_9ZZZZ</name>
<evidence type="ECO:0000256" key="4">
    <source>
        <dbReference type="ARBA" id="ARBA00022989"/>
    </source>
</evidence>
<evidence type="ECO:0000256" key="1">
    <source>
        <dbReference type="ARBA" id="ARBA00004141"/>
    </source>
</evidence>
<feature type="transmembrane region" description="Helical" evidence="6">
    <location>
        <begin position="170"/>
        <end position="190"/>
    </location>
</feature>
<dbReference type="InterPro" id="IPR001750">
    <property type="entry name" value="ND/Mrp_TM"/>
</dbReference>
<keyword evidence="4 6" id="KW-1133">Transmembrane helix</keyword>
<dbReference type="InterPro" id="IPR003918">
    <property type="entry name" value="NADH_UbQ_OxRdtase"/>
</dbReference>
<keyword evidence="5 6" id="KW-0472">Membrane</keyword>
<keyword evidence="3 6" id="KW-0812">Transmembrane</keyword>
<dbReference type="NCBIfam" id="NF004499">
    <property type="entry name" value="PRK05846.1-3"/>
    <property type="match status" value="1"/>
</dbReference>
<gene>
    <name evidence="8" type="ORF">MNBD_GAMMA24-402</name>
</gene>
<dbReference type="GO" id="GO:0008137">
    <property type="term" value="F:NADH dehydrogenase (ubiquinone) activity"/>
    <property type="evidence" value="ECO:0007669"/>
    <property type="project" value="InterPro"/>
</dbReference>
<feature type="transmembrane region" description="Helical" evidence="6">
    <location>
        <begin position="466"/>
        <end position="484"/>
    </location>
</feature>
<feature type="transmembrane region" description="Helical" evidence="6">
    <location>
        <begin position="246"/>
        <end position="266"/>
    </location>
</feature>
<protein>
    <submittedName>
        <fullName evidence="8">NADH-ubiquinone oxidoreductase chain M</fullName>
        <ecNumber evidence="8">1.6.5.3</ecNumber>
    </submittedName>
</protein>
<dbReference type="NCBIfam" id="NF004501">
    <property type="entry name" value="PRK05846.1-5"/>
    <property type="match status" value="1"/>
</dbReference>
<feature type="domain" description="NADH:quinone oxidoreductase/Mrp antiporter transmembrane" evidence="7">
    <location>
        <begin position="135"/>
        <end position="430"/>
    </location>
</feature>
<dbReference type="GO" id="GO:0048039">
    <property type="term" value="F:ubiquinone binding"/>
    <property type="evidence" value="ECO:0007669"/>
    <property type="project" value="TreeGrafter"/>
</dbReference>
<dbReference type="PRINTS" id="PR01437">
    <property type="entry name" value="NUOXDRDTASE4"/>
</dbReference>
<dbReference type="PANTHER" id="PTHR43507:SF1">
    <property type="entry name" value="NADH-UBIQUINONE OXIDOREDUCTASE CHAIN 4"/>
    <property type="match status" value="1"/>
</dbReference>
<dbReference type="GO" id="GO:0015990">
    <property type="term" value="P:electron transport coupled proton transport"/>
    <property type="evidence" value="ECO:0007669"/>
    <property type="project" value="TreeGrafter"/>
</dbReference>
<feature type="transmembrane region" description="Helical" evidence="6">
    <location>
        <begin position="114"/>
        <end position="135"/>
    </location>
</feature>
<comment type="subcellular location">
    <subcellularLocation>
        <location evidence="1">Membrane</location>
        <topology evidence="1">Multi-pass membrane protein</topology>
    </subcellularLocation>
</comment>
<dbReference type="NCBIfam" id="TIGR01972">
    <property type="entry name" value="NDH_I_M"/>
    <property type="match status" value="1"/>
</dbReference>
<reference evidence="8" key="1">
    <citation type="submission" date="2018-06" db="EMBL/GenBank/DDBJ databases">
        <authorList>
            <person name="Zhirakovskaya E."/>
        </authorList>
    </citation>
    <scope>NUCLEOTIDE SEQUENCE</scope>
</reference>
<feature type="transmembrane region" description="Helical" evidence="6">
    <location>
        <begin position="347"/>
        <end position="365"/>
    </location>
</feature>
<feature type="transmembrane region" description="Helical" evidence="6">
    <location>
        <begin position="386"/>
        <end position="407"/>
    </location>
</feature>
<dbReference type="EC" id="1.6.5.3" evidence="8"/>
<sequence length="506" mass="55771">MFADWPLLSLVIWTPILGGLAVLSANSESQKSVARGLALLFSVLTFVLSIPLYTAFDTSTAAMQFVEGPIAWIPRFNIYYHLGVDGIAMPLILLTSFMTVLVVLAGWEVIKERVAQYMAAFLMMEGLMIGVFASLDAALFYVYWEAMLIPMFLIIGIWGGPRRVYATLKFFIYTFFGSVFMLIALLYLHAQTGSFLIADFQNYHMGMTPQLLIFLAFLVAFAVKVPMWPVHTWLPDAHVEAPTGGSVILAAIMLKLGAYGFLRFSLPITPDASQELDWLMISLSLIAVIYVGFVALAQEDMKKLIAYSSIAHMGFVTLGFFIAWRIFNNTGSIEGAAMGIEGGIVQMVSHGFISGAMFLCVGVMYDRMHSRQISDYGGVANTMPTFAAFMVLFSMANTGLPGTSGFVGEFMVILSSFKANFWFAFLAATTLILGAAYTLWMIKRVIFGDVANERVAALEDINKREFLILGLLAVVVLLFGLWPAPLLDVMGPTVNNLLQHIMQSKL</sequence>
<evidence type="ECO:0000259" key="7">
    <source>
        <dbReference type="Pfam" id="PF00361"/>
    </source>
</evidence>
<evidence type="ECO:0000256" key="2">
    <source>
        <dbReference type="ARBA" id="ARBA00009025"/>
    </source>
</evidence>
<dbReference type="InterPro" id="IPR010227">
    <property type="entry name" value="NADH_Q_OxRdtase_chainM/4"/>
</dbReference>
<feature type="transmembrane region" description="Helical" evidence="6">
    <location>
        <begin position="210"/>
        <end position="234"/>
    </location>
</feature>
<feature type="transmembrane region" description="Helical" evidence="6">
    <location>
        <begin position="37"/>
        <end position="56"/>
    </location>
</feature>
<feature type="transmembrane region" description="Helical" evidence="6">
    <location>
        <begin position="278"/>
        <end position="297"/>
    </location>
</feature>
<keyword evidence="8" id="KW-0830">Ubiquinone</keyword>
<feature type="transmembrane region" description="Helical" evidence="6">
    <location>
        <begin position="87"/>
        <end position="107"/>
    </location>
</feature>
<dbReference type="EMBL" id="UOFZ01000145">
    <property type="protein sequence ID" value="VAX13926.1"/>
    <property type="molecule type" value="Genomic_DNA"/>
</dbReference>
<evidence type="ECO:0000313" key="8">
    <source>
        <dbReference type="EMBL" id="VAX13926.1"/>
    </source>
</evidence>
<evidence type="ECO:0000256" key="6">
    <source>
        <dbReference type="SAM" id="Phobius"/>
    </source>
</evidence>
<feature type="transmembrane region" description="Helical" evidence="6">
    <location>
        <begin position="304"/>
        <end position="327"/>
    </location>
</feature>
<dbReference type="GO" id="GO:0042773">
    <property type="term" value="P:ATP synthesis coupled electron transport"/>
    <property type="evidence" value="ECO:0007669"/>
    <property type="project" value="InterPro"/>
</dbReference>